<keyword evidence="1" id="KW-0732">Signal</keyword>
<name>A0AAV6MY74_9ROSI</name>
<feature type="chain" id="PRO_5043944324" evidence="1">
    <location>
        <begin position="27"/>
        <end position="101"/>
    </location>
</feature>
<sequence length="101" mass="10584">MASFKSFLIPVLLVTLSSSCIHVTEAARHLLPDRPALLPPLPGVPRVPLLPPLPGVPRVPLLPLLPPLPGIPLPRLPLPFVPPVTIPSIPDVAGVPPIGLI</sequence>
<evidence type="ECO:0000256" key="1">
    <source>
        <dbReference type="SAM" id="SignalP"/>
    </source>
</evidence>
<feature type="signal peptide" evidence="1">
    <location>
        <begin position="1"/>
        <end position="26"/>
    </location>
</feature>
<protein>
    <submittedName>
        <fullName evidence="2">Uncharacterized protein</fullName>
    </submittedName>
</protein>
<dbReference type="EMBL" id="JAGKQH010000011">
    <property type="protein sequence ID" value="KAG6588805.1"/>
    <property type="molecule type" value="Genomic_DNA"/>
</dbReference>
<keyword evidence="3" id="KW-1185">Reference proteome</keyword>
<dbReference type="PROSITE" id="PS51257">
    <property type="entry name" value="PROKAR_LIPOPROTEIN"/>
    <property type="match status" value="1"/>
</dbReference>
<feature type="non-terminal residue" evidence="2">
    <location>
        <position position="1"/>
    </location>
</feature>
<dbReference type="AlphaFoldDB" id="A0AAV6MY74"/>
<reference evidence="2 3" key="1">
    <citation type="journal article" date="2021" name="Hortic Res">
        <title>The domestication of Cucurbita argyrosperma as revealed by the genome of its wild relative.</title>
        <authorList>
            <person name="Barrera-Redondo J."/>
            <person name="Sanchez-de la Vega G."/>
            <person name="Aguirre-Liguori J.A."/>
            <person name="Castellanos-Morales G."/>
            <person name="Gutierrez-Guerrero Y.T."/>
            <person name="Aguirre-Dugua X."/>
            <person name="Aguirre-Planter E."/>
            <person name="Tenaillon M.I."/>
            <person name="Lira-Saade R."/>
            <person name="Eguiarte L.E."/>
        </authorList>
    </citation>
    <scope>NUCLEOTIDE SEQUENCE [LARGE SCALE GENOMIC DNA]</scope>
    <source>
        <strain evidence="2">JBR-2021</strain>
    </source>
</reference>
<comment type="caution">
    <text evidence="2">The sequence shown here is derived from an EMBL/GenBank/DDBJ whole genome shotgun (WGS) entry which is preliminary data.</text>
</comment>
<accession>A0AAV6MY74</accession>
<evidence type="ECO:0000313" key="2">
    <source>
        <dbReference type="EMBL" id="KAG6588805.1"/>
    </source>
</evidence>
<evidence type="ECO:0000313" key="3">
    <source>
        <dbReference type="Proteomes" id="UP000685013"/>
    </source>
</evidence>
<proteinExistence type="predicted"/>
<dbReference type="Proteomes" id="UP000685013">
    <property type="component" value="Chromosome 11"/>
</dbReference>
<gene>
    <name evidence="2" type="ORF">SDJN03_17370</name>
</gene>
<organism evidence="2 3">
    <name type="scientific">Cucurbita argyrosperma subsp. sororia</name>
    <dbReference type="NCBI Taxonomy" id="37648"/>
    <lineage>
        <taxon>Eukaryota</taxon>
        <taxon>Viridiplantae</taxon>
        <taxon>Streptophyta</taxon>
        <taxon>Embryophyta</taxon>
        <taxon>Tracheophyta</taxon>
        <taxon>Spermatophyta</taxon>
        <taxon>Magnoliopsida</taxon>
        <taxon>eudicotyledons</taxon>
        <taxon>Gunneridae</taxon>
        <taxon>Pentapetalae</taxon>
        <taxon>rosids</taxon>
        <taxon>fabids</taxon>
        <taxon>Cucurbitales</taxon>
        <taxon>Cucurbitaceae</taxon>
        <taxon>Cucurbiteae</taxon>
        <taxon>Cucurbita</taxon>
    </lineage>
</organism>